<gene>
    <name evidence="4" type="ORF">CLV93_10748</name>
</gene>
<evidence type="ECO:0000259" key="3">
    <source>
        <dbReference type="Pfam" id="PF16411"/>
    </source>
</evidence>
<name>A0A2P8CAF1_9BACT</name>
<evidence type="ECO:0000313" key="4">
    <source>
        <dbReference type="EMBL" id="PSK81939.1"/>
    </source>
</evidence>
<dbReference type="Pfam" id="PF14292">
    <property type="entry name" value="SusE"/>
    <property type="match status" value="1"/>
</dbReference>
<feature type="transmembrane region" description="Helical" evidence="1">
    <location>
        <begin position="16"/>
        <end position="35"/>
    </location>
</feature>
<dbReference type="AlphaFoldDB" id="A0A2P8CAF1"/>
<reference evidence="4 5" key="1">
    <citation type="submission" date="2018-03" db="EMBL/GenBank/DDBJ databases">
        <title>Genomic Encyclopedia of Archaeal and Bacterial Type Strains, Phase II (KMG-II): from individual species to whole genera.</title>
        <authorList>
            <person name="Goeker M."/>
        </authorList>
    </citation>
    <scope>NUCLEOTIDE SEQUENCE [LARGE SCALE GENOMIC DNA]</scope>
    <source>
        <strain evidence="4 5">DSM 27267</strain>
    </source>
</reference>
<dbReference type="InterPro" id="IPR032187">
    <property type="entry name" value="SusF/SusE-like_C"/>
</dbReference>
<sequence>MKKFNIHIFQRKRARLNIGYLTLVVLLGISSVFMMNSCTKDEPVNITMGEPVAISTSADNVVLSQKNDANVAVSINWTTGSNQGTGSSISYTLDIDQDGNGFANAKSYNMGKAVYKRDFTVAELNDLLLNYWGIQPGTAVKLEARITAKIANENVPDDVTEPIKFTVTPYEPVSSTLYLIGDASPNGWDANNAIEMTPDENDPTTFTYQGTLKAGNLKFITTLGSFLPSYQKGKDDNTLVYRTDDTQPDDQFTIAEDGIYIVKLNLVDLTISITKQPGPPYDKLYLVGDATPNGWDIANATPMVQNPDNLFQFTYDGVLTPGEFKIPVNTNTDWNQDMYMRDPSDSTKIYLHNGGDPDDNKWTITNENQYHVMVDLKKMTITIEPLKLYIVGSATSIGWDITNAIELTQDPNNWYIFTFQGDLGEGEFKFPVNRNSDWGQDMYMMDPNDPTKMYRHIGGDPDDSKWTISAADAGTYTLTLNVQDLTIDIQKQ</sequence>
<keyword evidence="1" id="KW-0472">Membrane</keyword>
<protein>
    <submittedName>
        <fullName evidence="4">Uncharacterized protein DUF5019</fullName>
    </submittedName>
</protein>
<keyword evidence="1" id="KW-1133">Transmembrane helix</keyword>
<evidence type="ECO:0000259" key="2">
    <source>
        <dbReference type="Pfam" id="PF14292"/>
    </source>
</evidence>
<dbReference type="Proteomes" id="UP000240621">
    <property type="component" value="Unassembled WGS sequence"/>
</dbReference>
<dbReference type="GO" id="GO:2001070">
    <property type="term" value="F:starch binding"/>
    <property type="evidence" value="ECO:0007669"/>
    <property type="project" value="InterPro"/>
</dbReference>
<dbReference type="Gene3D" id="2.60.40.3620">
    <property type="match status" value="3"/>
</dbReference>
<dbReference type="Pfam" id="PF16411">
    <property type="entry name" value="SusF_SusE"/>
    <property type="match status" value="1"/>
</dbReference>
<keyword evidence="1" id="KW-0812">Transmembrane</keyword>
<evidence type="ECO:0000313" key="5">
    <source>
        <dbReference type="Proteomes" id="UP000240621"/>
    </source>
</evidence>
<comment type="caution">
    <text evidence="4">The sequence shown here is derived from an EMBL/GenBank/DDBJ whole genome shotgun (WGS) entry which is preliminary data.</text>
</comment>
<dbReference type="InterPro" id="IPR025970">
    <property type="entry name" value="SusE"/>
</dbReference>
<dbReference type="GO" id="GO:0019867">
    <property type="term" value="C:outer membrane"/>
    <property type="evidence" value="ECO:0007669"/>
    <property type="project" value="InterPro"/>
</dbReference>
<feature type="domain" description="Outer membrane protein SusF/SusE-like C-terminal" evidence="3">
    <location>
        <begin position="283"/>
        <end position="381"/>
    </location>
</feature>
<dbReference type="RefSeq" id="WP_106542748.1">
    <property type="nucleotide sequence ID" value="NZ_BLAU01000001.1"/>
</dbReference>
<dbReference type="EMBL" id="PYGC01000007">
    <property type="protein sequence ID" value="PSK81939.1"/>
    <property type="molecule type" value="Genomic_DNA"/>
</dbReference>
<proteinExistence type="predicted"/>
<evidence type="ECO:0000256" key="1">
    <source>
        <dbReference type="SAM" id="Phobius"/>
    </source>
</evidence>
<accession>A0A2P8CAF1</accession>
<organism evidence="4 5">
    <name type="scientific">Prolixibacter denitrificans</name>
    <dbReference type="NCBI Taxonomy" id="1541063"/>
    <lineage>
        <taxon>Bacteria</taxon>
        <taxon>Pseudomonadati</taxon>
        <taxon>Bacteroidota</taxon>
        <taxon>Bacteroidia</taxon>
        <taxon>Marinilabiliales</taxon>
        <taxon>Prolixibacteraceae</taxon>
        <taxon>Prolixibacter</taxon>
    </lineage>
</organism>
<feature type="domain" description="SusE outer membrane protein" evidence="2">
    <location>
        <begin position="41"/>
        <end position="146"/>
    </location>
</feature>
<dbReference type="OrthoDB" id="975117at2"/>